<evidence type="ECO:0000256" key="8">
    <source>
        <dbReference type="ARBA" id="ARBA00022989"/>
    </source>
</evidence>
<dbReference type="EnsemblMetazoa" id="tetur16g02220.1">
    <property type="protein sequence ID" value="tetur16g02220.1"/>
    <property type="gene ID" value="tetur16g02220"/>
</dbReference>
<keyword evidence="11" id="KW-0472">Membrane</keyword>
<dbReference type="Pfam" id="PF04281">
    <property type="entry name" value="Tom22"/>
    <property type="match status" value="1"/>
</dbReference>
<keyword evidence="7" id="KW-0653">Protein transport</keyword>
<dbReference type="STRING" id="32264.T1KNU3"/>
<evidence type="ECO:0000256" key="3">
    <source>
        <dbReference type="ARBA" id="ARBA00016229"/>
    </source>
</evidence>
<keyword evidence="9" id="KW-0811">Translocation</keyword>
<dbReference type="HOGENOM" id="CLU_108175_1_1_1"/>
<dbReference type="AlphaFoldDB" id="T1KNU3"/>
<evidence type="ECO:0000256" key="4">
    <source>
        <dbReference type="ARBA" id="ARBA00022448"/>
    </source>
</evidence>
<evidence type="ECO:0000313" key="13">
    <source>
        <dbReference type="EnsemblMetazoa" id="tetur16g02220.1"/>
    </source>
</evidence>
<evidence type="ECO:0000256" key="5">
    <source>
        <dbReference type="ARBA" id="ARBA00022692"/>
    </source>
</evidence>
<proteinExistence type="inferred from homology"/>
<keyword evidence="10" id="KW-0496">Mitochondrion</keyword>
<dbReference type="Proteomes" id="UP000015104">
    <property type="component" value="Unassembled WGS sequence"/>
</dbReference>
<keyword evidence="6" id="KW-1000">Mitochondrion outer membrane</keyword>
<dbReference type="GO" id="GO:0005741">
    <property type="term" value="C:mitochondrial outer membrane"/>
    <property type="evidence" value="ECO:0007669"/>
    <property type="project" value="UniProtKB-SubCell"/>
</dbReference>
<organism evidence="13 14">
    <name type="scientific">Tetranychus urticae</name>
    <name type="common">Two-spotted spider mite</name>
    <dbReference type="NCBI Taxonomy" id="32264"/>
    <lineage>
        <taxon>Eukaryota</taxon>
        <taxon>Metazoa</taxon>
        <taxon>Ecdysozoa</taxon>
        <taxon>Arthropoda</taxon>
        <taxon>Chelicerata</taxon>
        <taxon>Arachnida</taxon>
        <taxon>Acari</taxon>
        <taxon>Acariformes</taxon>
        <taxon>Trombidiformes</taxon>
        <taxon>Prostigmata</taxon>
        <taxon>Eleutherengona</taxon>
        <taxon>Raphignathae</taxon>
        <taxon>Tetranychoidea</taxon>
        <taxon>Tetranychidae</taxon>
        <taxon>Tetranychus</taxon>
    </lineage>
</organism>
<dbReference type="OMA" id="HRNAIST"/>
<dbReference type="CDD" id="cd22884">
    <property type="entry name" value="TOM22"/>
    <property type="match status" value="1"/>
</dbReference>
<evidence type="ECO:0000256" key="2">
    <source>
        <dbReference type="ARBA" id="ARBA00009874"/>
    </source>
</evidence>
<keyword evidence="8" id="KW-1133">Transmembrane helix</keyword>
<keyword evidence="12" id="KW-0675">Receptor</keyword>
<evidence type="ECO:0000256" key="9">
    <source>
        <dbReference type="ARBA" id="ARBA00023010"/>
    </source>
</evidence>
<dbReference type="eggNOG" id="KOG4111">
    <property type="taxonomic scope" value="Eukaryota"/>
</dbReference>
<dbReference type="PANTHER" id="PTHR12504:SF0">
    <property type="entry name" value="MITOCHONDRIAL IMPORT RECEPTOR SUBUNIT TOM22 HOMOLOG"/>
    <property type="match status" value="1"/>
</dbReference>
<sequence length="92" mass="10462">MMSAIEDDDIDETVLERLYGLTEMFPDCVRNASYSVVDGTIRAVKAGYQFSRNSVWVTFTSSIVLFGPIWVEIERSTIEKELQRQLLLGPRG</sequence>
<reference evidence="14" key="1">
    <citation type="submission" date="2011-08" db="EMBL/GenBank/DDBJ databases">
        <authorList>
            <person name="Rombauts S."/>
        </authorList>
    </citation>
    <scope>NUCLEOTIDE SEQUENCE</scope>
    <source>
        <strain evidence="14">London</strain>
    </source>
</reference>
<dbReference type="OrthoDB" id="10016939at2759"/>
<evidence type="ECO:0000256" key="12">
    <source>
        <dbReference type="ARBA" id="ARBA00023170"/>
    </source>
</evidence>
<evidence type="ECO:0000256" key="11">
    <source>
        <dbReference type="ARBA" id="ARBA00023136"/>
    </source>
</evidence>
<evidence type="ECO:0000313" key="14">
    <source>
        <dbReference type="Proteomes" id="UP000015104"/>
    </source>
</evidence>
<gene>
    <name evidence="13" type="primary">107365752</name>
</gene>
<comment type="similarity">
    <text evidence="2">Belongs to the Tom22 family.</text>
</comment>
<keyword evidence="5" id="KW-0812">Transmembrane</keyword>
<evidence type="ECO:0000256" key="10">
    <source>
        <dbReference type="ARBA" id="ARBA00023128"/>
    </source>
</evidence>
<name>T1KNU3_TETUR</name>
<evidence type="ECO:0000256" key="1">
    <source>
        <dbReference type="ARBA" id="ARBA00004572"/>
    </source>
</evidence>
<accession>T1KNU3</accession>
<dbReference type="EMBL" id="CAEY01000277">
    <property type="status" value="NOT_ANNOTATED_CDS"/>
    <property type="molecule type" value="Genomic_DNA"/>
</dbReference>
<dbReference type="InterPro" id="IPR005683">
    <property type="entry name" value="Tom22"/>
</dbReference>
<reference evidence="13" key="2">
    <citation type="submission" date="2015-06" db="UniProtKB">
        <authorList>
            <consortium name="EnsemblMetazoa"/>
        </authorList>
    </citation>
    <scope>IDENTIFICATION</scope>
</reference>
<protein>
    <recommendedName>
        <fullName evidence="3">Mitochondrial import receptor subunit TOM22 homolog</fullName>
    </recommendedName>
</protein>
<comment type="subcellular location">
    <subcellularLocation>
        <location evidence="1">Mitochondrion outer membrane</location>
        <topology evidence="1">Single-pass membrane protein</topology>
    </subcellularLocation>
</comment>
<dbReference type="PANTHER" id="PTHR12504">
    <property type="entry name" value="MITOCHONDRIAL IMPORT RECEPTOR SUBUNIT TOM22"/>
    <property type="match status" value="1"/>
</dbReference>
<dbReference type="KEGG" id="tut:107365752"/>
<keyword evidence="4" id="KW-0813">Transport</keyword>
<dbReference type="GO" id="GO:0006886">
    <property type="term" value="P:intracellular protein transport"/>
    <property type="evidence" value="ECO:0007669"/>
    <property type="project" value="InterPro"/>
</dbReference>
<evidence type="ECO:0000256" key="6">
    <source>
        <dbReference type="ARBA" id="ARBA00022787"/>
    </source>
</evidence>
<keyword evidence="14" id="KW-1185">Reference proteome</keyword>
<evidence type="ECO:0000256" key="7">
    <source>
        <dbReference type="ARBA" id="ARBA00022927"/>
    </source>
</evidence>